<dbReference type="InterPro" id="IPR003481">
    <property type="entry name" value="FliD_N"/>
</dbReference>
<evidence type="ECO:0000313" key="10">
    <source>
        <dbReference type="Proteomes" id="UP000190868"/>
    </source>
</evidence>
<evidence type="ECO:0000259" key="8">
    <source>
        <dbReference type="Pfam" id="PF07195"/>
    </source>
</evidence>
<dbReference type="RefSeq" id="WP_078424585.1">
    <property type="nucleotide sequence ID" value="NZ_CP017258.1"/>
</dbReference>
<keyword evidence="9" id="KW-0969">Cilium</keyword>
<dbReference type="AlphaFoldDB" id="A0A1S6U819"/>
<feature type="domain" description="Flagellar hook-associated protein 2 N-terminal" evidence="7">
    <location>
        <begin position="29"/>
        <end position="120"/>
    </location>
</feature>
<dbReference type="Pfam" id="PF07195">
    <property type="entry name" value="FliD_C"/>
    <property type="match status" value="1"/>
</dbReference>
<comment type="similarity">
    <text evidence="1 5">Belongs to the FliD family.</text>
</comment>
<evidence type="ECO:0000256" key="4">
    <source>
        <dbReference type="ARBA" id="ARBA00023143"/>
    </source>
</evidence>
<reference evidence="10" key="1">
    <citation type="submission" date="2016-09" db="EMBL/GenBank/DDBJ databases">
        <title>Comparative genomics of the Campylobacter concisus group.</title>
        <authorList>
            <person name="Miller W.G."/>
            <person name="Yee E."/>
            <person name="Chapman M.H."/>
            <person name="Huynh S."/>
            <person name="Bono J.L."/>
            <person name="On S.L.W."/>
            <person name="StLeger J."/>
            <person name="Foster G."/>
            <person name="Parker C.T."/>
        </authorList>
    </citation>
    <scope>NUCLEOTIDE SEQUENCE [LARGE SCALE GENOMIC DNA]</scope>
    <source>
        <strain evidence="10">RM18021</strain>
    </source>
</reference>
<dbReference type="NCBIfam" id="NF009400">
    <property type="entry name" value="PRK12765.1"/>
    <property type="match status" value="1"/>
</dbReference>
<dbReference type="Proteomes" id="UP000190868">
    <property type="component" value="Chromosome"/>
</dbReference>
<feature type="domain" description="Flagellar hook-associated protein 2 C-terminal" evidence="8">
    <location>
        <begin position="275"/>
        <end position="588"/>
    </location>
</feature>
<dbReference type="GO" id="GO:0071973">
    <property type="term" value="P:bacterial-type flagellum-dependent cell motility"/>
    <property type="evidence" value="ECO:0007669"/>
    <property type="project" value="TreeGrafter"/>
</dbReference>
<keyword evidence="5" id="KW-0964">Secreted</keyword>
<dbReference type="PANTHER" id="PTHR30288:SF0">
    <property type="entry name" value="FLAGELLAR HOOK-ASSOCIATED PROTEIN 2"/>
    <property type="match status" value="1"/>
</dbReference>
<dbReference type="Pfam" id="PF07196">
    <property type="entry name" value="Flagellin_IN"/>
    <property type="match status" value="1"/>
</dbReference>
<feature type="compositionally biased region" description="Polar residues" evidence="6">
    <location>
        <begin position="222"/>
        <end position="233"/>
    </location>
</feature>
<dbReference type="GO" id="GO:0005576">
    <property type="term" value="C:extracellular region"/>
    <property type="evidence" value="ECO:0007669"/>
    <property type="project" value="UniProtKB-SubCell"/>
</dbReference>
<evidence type="ECO:0000259" key="7">
    <source>
        <dbReference type="Pfam" id="PF02465"/>
    </source>
</evidence>
<dbReference type="EMBL" id="CP017258">
    <property type="protein sequence ID" value="AQW87863.1"/>
    <property type="molecule type" value="Genomic_DNA"/>
</dbReference>
<dbReference type="InterPro" id="IPR040026">
    <property type="entry name" value="FliD"/>
</dbReference>
<protein>
    <recommendedName>
        <fullName evidence="5">Flagellar hook-associated protein 2</fullName>
        <shortName evidence="5">HAP2</shortName>
    </recommendedName>
    <alternativeName>
        <fullName evidence="5">Flagellar cap protein</fullName>
    </alternativeName>
</protein>
<gene>
    <name evidence="9" type="primary">fliD</name>
    <name evidence="9" type="ORF">CPIN18021_1064</name>
</gene>
<comment type="function">
    <text evidence="5">Required for morphogenesis and for the elongation of the flagellar filament by facilitating polymerization of the flagellin monomers at the tip of growing filament. Forms a capping structure, which prevents flagellin subunits (transported through the central channel of the flagellum) from leaking out without polymerization at the distal end.</text>
</comment>
<evidence type="ECO:0000256" key="5">
    <source>
        <dbReference type="RuleBase" id="RU362066"/>
    </source>
</evidence>
<comment type="subcellular location">
    <subcellularLocation>
        <location evidence="5">Secreted</location>
    </subcellularLocation>
    <subcellularLocation>
        <location evidence="5">Bacterial flagellum</location>
    </subcellularLocation>
</comment>
<feature type="compositionally biased region" description="Basic and acidic residues" evidence="6">
    <location>
        <begin position="210"/>
        <end position="221"/>
    </location>
</feature>
<name>A0A1S6U819_9BACT</name>
<feature type="coiled-coil region" evidence="5">
    <location>
        <begin position="551"/>
        <end position="578"/>
    </location>
</feature>
<evidence type="ECO:0000256" key="3">
    <source>
        <dbReference type="ARBA" id="ARBA00023054"/>
    </source>
</evidence>
<dbReference type="GO" id="GO:0007155">
    <property type="term" value="P:cell adhesion"/>
    <property type="evidence" value="ECO:0007669"/>
    <property type="project" value="InterPro"/>
</dbReference>
<evidence type="ECO:0000256" key="2">
    <source>
        <dbReference type="ARBA" id="ARBA00011255"/>
    </source>
</evidence>
<dbReference type="InterPro" id="IPR010810">
    <property type="entry name" value="Flagellin_hook_IN_motif"/>
</dbReference>
<dbReference type="GO" id="GO:0009424">
    <property type="term" value="C:bacterial-type flagellum hook"/>
    <property type="evidence" value="ECO:0007669"/>
    <property type="project" value="UniProtKB-UniRule"/>
</dbReference>
<dbReference type="PANTHER" id="PTHR30288">
    <property type="entry name" value="FLAGELLAR CAP/ASSEMBLY PROTEIN FLID"/>
    <property type="match status" value="1"/>
</dbReference>
<keyword evidence="10" id="KW-1185">Reference proteome</keyword>
<feature type="region of interest" description="Disordered" evidence="6">
    <location>
        <begin position="210"/>
        <end position="233"/>
    </location>
</feature>
<dbReference type="Gene3D" id="3.30.70.2120">
    <property type="match status" value="1"/>
</dbReference>
<accession>A0A1S6U819</accession>
<proteinExistence type="inferred from homology"/>
<dbReference type="GO" id="GO:0009421">
    <property type="term" value="C:bacterial-type flagellum filament cap"/>
    <property type="evidence" value="ECO:0007669"/>
    <property type="project" value="InterPro"/>
</dbReference>
<keyword evidence="4 5" id="KW-0975">Bacterial flagellum</keyword>
<keyword evidence="9" id="KW-0282">Flagellum</keyword>
<evidence type="ECO:0000313" key="9">
    <source>
        <dbReference type="EMBL" id="AQW87863.1"/>
    </source>
</evidence>
<dbReference type="Pfam" id="PF02465">
    <property type="entry name" value="FliD_N"/>
    <property type="match status" value="1"/>
</dbReference>
<sequence>MPTTDSVSSTTNTKGIMGLGSRGSAALNDELIGKLKAADSRAQVDPIKKKVENNSFQKQELSALMTLMDNVNASFKELNNEALYFKRKVNSSGSSASVSVIPGVNIQNFNLDVKQVAQKDSFQSSRFKDSASLLGVEKDTSFNIEIRGVSHKIEVAKGATLQDLADSINKTAGFDVQARIIKVGGDKPYQLVLQSQRVGADNKISFSYEDKSTEKATDKTKPSTSSETVTPQRTPITNGILKTLGWDDNQAEEVAGEDGKTTKITNLEKNRLTTAQNAIFDYNGLEVVRDKNTIDDLRTGVTINLKETGVSNFAVVEDTEDIAKNLENMVSSYNTLIANLNITTGYDDKTGDSGAFQGVNDITTIRSSLNRIFSSQNSEGKSLDQYGITFDEKGVLHLDSKKLNDKLQSSVEDVRNFFVGYTKYGELAYSANSQVQTGKFTIDKDDLKINDISIKLETKDNATAEDNALALITAIKQAKIDGVYASLSIDKKSIVLKTDDGTSINITGKADKLQKLGMSETSLTASETKIVGLFSRLNTKLDELVGRDGSLSIYEARLNEESKKLSDEKEKIETSLNQKYDTMRERWALYAQQITALENQFSTLKTMIDFEINKK</sequence>
<organism evidence="9 10">
    <name type="scientific">Campylobacter pinnipediorum subsp. caledonicus</name>
    <dbReference type="NCBI Taxonomy" id="1874362"/>
    <lineage>
        <taxon>Bacteria</taxon>
        <taxon>Pseudomonadati</taxon>
        <taxon>Campylobacterota</taxon>
        <taxon>Epsilonproteobacteria</taxon>
        <taxon>Campylobacterales</taxon>
        <taxon>Campylobacteraceae</taxon>
        <taxon>Campylobacter</taxon>
    </lineage>
</organism>
<keyword evidence="3 5" id="KW-0175">Coiled coil</keyword>
<keyword evidence="9" id="KW-0966">Cell projection</keyword>
<evidence type="ECO:0000256" key="6">
    <source>
        <dbReference type="SAM" id="MobiDB-lite"/>
    </source>
</evidence>
<comment type="subunit">
    <text evidence="2 5">Homopentamer.</text>
</comment>
<evidence type="ECO:0000256" key="1">
    <source>
        <dbReference type="ARBA" id="ARBA00009764"/>
    </source>
</evidence>
<dbReference type="InterPro" id="IPR010809">
    <property type="entry name" value="FliD_C"/>
</dbReference>